<sequence>MVAVCALAAGPASAAEPGRDGDRGGAQGNSAVQSEGTGEDEATSDGDGKSGVGHSEGGAASGGWTAVPLPPEGAPGRDARTYFYLEGAPGTVLKDTLALTNDSGRTRTFRLRGADAYNERGGGFAVRGEGRSEGPGTWLAPARDTVEVPAHTRAEVPFTVTLPQGTVPGDHPAAVVVGDGERKVGVRIHLRVSGPTLAALSVENVSVHARDGGGASVTYTLVNRGNTALRPRLTVRAGGLFGPLSGPGPRTLPVELLPGQRVTRHESWPQAPTADRAQVRLAVTAAGGARGTATASYTAVPWGWVAALGALLVLAGGGTGWYVLSGRRASGGRARDTDGDGNDDGDGDGNGDGDGDDEEESGGGGTGDGQDGGGQRELTGASK</sequence>
<evidence type="ECO:0000256" key="1">
    <source>
        <dbReference type="SAM" id="MobiDB-lite"/>
    </source>
</evidence>
<dbReference type="EMBL" id="BAAARJ010000011">
    <property type="protein sequence ID" value="GAA2618775.1"/>
    <property type="molecule type" value="Genomic_DNA"/>
</dbReference>
<evidence type="ECO:0000256" key="2">
    <source>
        <dbReference type="SAM" id="Phobius"/>
    </source>
</evidence>
<keyword evidence="2" id="KW-0812">Transmembrane</keyword>
<feature type="compositionally biased region" description="Acidic residues" evidence="1">
    <location>
        <begin position="339"/>
        <end position="361"/>
    </location>
</feature>
<gene>
    <name evidence="3" type="ORF">GCM10009863_35900</name>
</gene>
<evidence type="ECO:0008006" key="5">
    <source>
        <dbReference type="Google" id="ProtNLM"/>
    </source>
</evidence>
<feature type="compositionally biased region" description="Low complexity" evidence="1">
    <location>
        <begin position="1"/>
        <end position="15"/>
    </location>
</feature>
<comment type="caution">
    <text evidence="3">The sequence shown here is derived from an EMBL/GenBank/DDBJ whole genome shotgun (WGS) entry which is preliminary data.</text>
</comment>
<organism evidence="3 4">
    <name type="scientific">Streptomyces axinellae</name>
    <dbReference type="NCBI Taxonomy" id="552788"/>
    <lineage>
        <taxon>Bacteria</taxon>
        <taxon>Bacillati</taxon>
        <taxon>Actinomycetota</taxon>
        <taxon>Actinomycetes</taxon>
        <taxon>Kitasatosporales</taxon>
        <taxon>Streptomycetaceae</taxon>
        <taxon>Streptomyces</taxon>
    </lineage>
</organism>
<name>A0ABP6CFT8_9ACTN</name>
<feature type="transmembrane region" description="Helical" evidence="2">
    <location>
        <begin position="302"/>
        <end position="324"/>
    </location>
</feature>
<proteinExistence type="predicted"/>
<feature type="region of interest" description="Disordered" evidence="1">
    <location>
        <begin position="328"/>
        <end position="383"/>
    </location>
</feature>
<dbReference type="Proteomes" id="UP001501447">
    <property type="component" value="Unassembled WGS sequence"/>
</dbReference>
<keyword evidence="2" id="KW-0472">Membrane</keyword>
<accession>A0ABP6CFT8</accession>
<evidence type="ECO:0000313" key="3">
    <source>
        <dbReference type="EMBL" id="GAA2618775.1"/>
    </source>
</evidence>
<keyword evidence="2" id="KW-1133">Transmembrane helix</keyword>
<evidence type="ECO:0000313" key="4">
    <source>
        <dbReference type="Proteomes" id="UP001501447"/>
    </source>
</evidence>
<feature type="compositionally biased region" description="Gly residues" evidence="1">
    <location>
        <begin position="49"/>
        <end position="61"/>
    </location>
</feature>
<reference evidence="4" key="1">
    <citation type="journal article" date="2019" name="Int. J. Syst. Evol. Microbiol.">
        <title>The Global Catalogue of Microorganisms (GCM) 10K type strain sequencing project: providing services to taxonomists for standard genome sequencing and annotation.</title>
        <authorList>
            <consortium name="The Broad Institute Genomics Platform"/>
            <consortium name="The Broad Institute Genome Sequencing Center for Infectious Disease"/>
            <person name="Wu L."/>
            <person name="Ma J."/>
        </authorList>
    </citation>
    <scope>NUCLEOTIDE SEQUENCE [LARGE SCALE GENOMIC DNA]</scope>
    <source>
        <strain evidence="4">JCM 16373</strain>
    </source>
</reference>
<protein>
    <recommendedName>
        <fullName evidence="5">DUF916 domain-containing protein</fullName>
    </recommendedName>
</protein>
<feature type="compositionally biased region" description="Gly residues" evidence="1">
    <location>
        <begin position="362"/>
        <end position="375"/>
    </location>
</feature>
<feature type="region of interest" description="Disordered" evidence="1">
    <location>
        <begin position="1"/>
        <end position="73"/>
    </location>
</feature>
<keyword evidence="4" id="KW-1185">Reference proteome</keyword>